<dbReference type="EMBL" id="JAUBYV010000012">
    <property type="protein sequence ID" value="KAK2623651.1"/>
    <property type="molecule type" value="Genomic_DNA"/>
</dbReference>
<evidence type="ECO:0000313" key="3">
    <source>
        <dbReference type="Proteomes" id="UP001285354"/>
    </source>
</evidence>
<feature type="compositionally biased region" description="Polar residues" evidence="1">
    <location>
        <begin position="312"/>
        <end position="321"/>
    </location>
</feature>
<keyword evidence="3" id="KW-1185">Reference proteome</keyword>
<feature type="compositionally biased region" description="Low complexity" evidence="1">
    <location>
        <begin position="336"/>
        <end position="354"/>
    </location>
</feature>
<name>A0AAD9SU65_9HELO</name>
<feature type="compositionally biased region" description="Basic and acidic residues" evidence="1">
    <location>
        <begin position="385"/>
        <end position="411"/>
    </location>
</feature>
<reference evidence="2" key="1">
    <citation type="submission" date="2023-06" db="EMBL/GenBank/DDBJ databases">
        <title>Draft genome of Marssonina rosae.</title>
        <authorList>
            <person name="Cheng Q."/>
        </authorList>
    </citation>
    <scope>NUCLEOTIDE SEQUENCE</scope>
    <source>
        <strain evidence="2">R4</strain>
    </source>
</reference>
<sequence length="424" mass="46609">MNSLFLSQGRVQAPLASQSTGPIMKKWEHDRYMGQKQKQKKLASNVHEWRAFAQSSSAKPLPPLRCTCDSADTLIARDEELYQGLKTGGNAKQKSEELFPISKNVASGRDLFLTSKRTGSATRELLPALERTTTPKELFPPKQSVAVPKKTFKPEQVRKRKSNEFFSHLGVEKKSAEERESKKRVSLDRLRPTVSAVGEISLTLPSTSLEVPQQRASSTTHIVTIVRPKATSIKPVSGTTHSVPSPPKQNYAATAYLPPKQRTVASAGLSSPIRAWPNPPNKLCAATPYILPHQRAASSSAALEITSNIKGIVPSSSSEPCTATPDLLPHQRAALSPPTSTAAQSKASTSKAISNVAVTPSSRPVTRDDAARRMIFASLGIRIPRRTDEQTKRIEENREARRMQREERERNGGMSLWRASRVKD</sequence>
<gene>
    <name evidence="2" type="ORF">QTJ16_006832</name>
</gene>
<proteinExistence type="predicted"/>
<comment type="caution">
    <text evidence="2">The sequence shown here is derived from an EMBL/GenBank/DDBJ whole genome shotgun (WGS) entry which is preliminary data.</text>
</comment>
<organism evidence="2 3">
    <name type="scientific">Diplocarpon rosae</name>
    <dbReference type="NCBI Taxonomy" id="946125"/>
    <lineage>
        <taxon>Eukaryota</taxon>
        <taxon>Fungi</taxon>
        <taxon>Dikarya</taxon>
        <taxon>Ascomycota</taxon>
        <taxon>Pezizomycotina</taxon>
        <taxon>Leotiomycetes</taxon>
        <taxon>Helotiales</taxon>
        <taxon>Drepanopezizaceae</taxon>
        <taxon>Diplocarpon</taxon>
    </lineage>
</organism>
<protein>
    <submittedName>
        <fullName evidence="2">Uncharacterized protein</fullName>
    </submittedName>
</protein>
<accession>A0AAD9SU65</accession>
<feature type="region of interest" description="Disordered" evidence="1">
    <location>
        <begin position="312"/>
        <end position="365"/>
    </location>
</feature>
<feature type="region of interest" description="Disordered" evidence="1">
    <location>
        <begin position="385"/>
        <end position="424"/>
    </location>
</feature>
<evidence type="ECO:0000256" key="1">
    <source>
        <dbReference type="SAM" id="MobiDB-lite"/>
    </source>
</evidence>
<dbReference type="Proteomes" id="UP001285354">
    <property type="component" value="Unassembled WGS sequence"/>
</dbReference>
<evidence type="ECO:0000313" key="2">
    <source>
        <dbReference type="EMBL" id="KAK2623651.1"/>
    </source>
</evidence>
<dbReference type="AlphaFoldDB" id="A0AAD9SU65"/>